<keyword evidence="1" id="KW-1133">Transmembrane helix</keyword>
<evidence type="ECO:0000313" key="3">
    <source>
        <dbReference type="Proteomes" id="UP001142393"/>
    </source>
</evidence>
<sequence>MWRLAWIIGRVSGYCSFLTDSILVVLILLSRTQNFASPISLSLADRLLRSRTAASAHTLVSTKSLGHSSVLADGGRRVDELKPCVLPELCS</sequence>
<keyword evidence="1" id="KW-0812">Transmembrane</keyword>
<comment type="caution">
    <text evidence="2">The sequence shown here is derived from an EMBL/GenBank/DDBJ whole genome shotgun (WGS) entry which is preliminary data.</text>
</comment>
<evidence type="ECO:0000256" key="1">
    <source>
        <dbReference type="SAM" id="Phobius"/>
    </source>
</evidence>
<gene>
    <name evidence="2" type="ORF">DFH05DRAFT_1492771</name>
</gene>
<evidence type="ECO:0000313" key="2">
    <source>
        <dbReference type="EMBL" id="KAJ3743871.1"/>
    </source>
</evidence>
<dbReference type="EMBL" id="JANVFU010000007">
    <property type="protein sequence ID" value="KAJ3743871.1"/>
    <property type="molecule type" value="Genomic_DNA"/>
</dbReference>
<protein>
    <submittedName>
        <fullName evidence="2">Uncharacterized protein</fullName>
    </submittedName>
</protein>
<reference evidence="2 3" key="1">
    <citation type="journal article" date="2023" name="Proc. Natl. Acad. Sci. U.S.A.">
        <title>A global phylogenomic analysis of the shiitake genus Lentinula.</title>
        <authorList>
            <person name="Sierra-Patev S."/>
            <person name="Min B."/>
            <person name="Naranjo-Ortiz M."/>
            <person name="Looney B."/>
            <person name="Konkel Z."/>
            <person name="Slot J.C."/>
            <person name="Sakamoto Y."/>
            <person name="Steenwyk J.L."/>
            <person name="Rokas A."/>
            <person name="Carro J."/>
            <person name="Camarero S."/>
            <person name="Ferreira P."/>
            <person name="Molpeceres G."/>
            <person name="Ruiz-Duenas F.J."/>
            <person name="Serrano A."/>
            <person name="Henrissat B."/>
            <person name="Drula E."/>
            <person name="Hughes K.W."/>
            <person name="Mata J.L."/>
            <person name="Ishikawa N.K."/>
            <person name="Vargas-Isla R."/>
            <person name="Ushijima S."/>
            <person name="Smith C.A."/>
            <person name="Donoghue J."/>
            <person name="Ahrendt S."/>
            <person name="Andreopoulos W."/>
            <person name="He G."/>
            <person name="LaButti K."/>
            <person name="Lipzen A."/>
            <person name="Ng V."/>
            <person name="Riley R."/>
            <person name="Sandor L."/>
            <person name="Barry K."/>
            <person name="Martinez A.T."/>
            <person name="Xiao Y."/>
            <person name="Gibbons J.G."/>
            <person name="Terashima K."/>
            <person name="Grigoriev I.V."/>
            <person name="Hibbett D."/>
        </authorList>
    </citation>
    <scope>NUCLEOTIDE SEQUENCE [LARGE SCALE GENOMIC DNA]</scope>
    <source>
        <strain evidence="2 3">TFB7810</strain>
    </source>
</reference>
<organism evidence="2 3">
    <name type="scientific">Lentinula detonsa</name>
    <dbReference type="NCBI Taxonomy" id="2804962"/>
    <lineage>
        <taxon>Eukaryota</taxon>
        <taxon>Fungi</taxon>
        <taxon>Dikarya</taxon>
        <taxon>Basidiomycota</taxon>
        <taxon>Agaricomycotina</taxon>
        <taxon>Agaricomycetes</taxon>
        <taxon>Agaricomycetidae</taxon>
        <taxon>Agaricales</taxon>
        <taxon>Marasmiineae</taxon>
        <taxon>Omphalotaceae</taxon>
        <taxon>Lentinula</taxon>
    </lineage>
</organism>
<accession>A0A9W8NZP6</accession>
<feature type="transmembrane region" description="Helical" evidence="1">
    <location>
        <begin position="6"/>
        <end position="29"/>
    </location>
</feature>
<keyword evidence="3" id="KW-1185">Reference proteome</keyword>
<dbReference type="AlphaFoldDB" id="A0A9W8NZP6"/>
<dbReference type="Proteomes" id="UP001142393">
    <property type="component" value="Unassembled WGS sequence"/>
</dbReference>
<keyword evidence="1" id="KW-0472">Membrane</keyword>
<name>A0A9W8NZP6_9AGAR</name>
<proteinExistence type="predicted"/>